<keyword evidence="2" id="KW-1185">Reference proteome</keyword>
<dbReference type="EMBL" id="SRZB01000005">
    <property type="protein sequence ID" value="TGX99736.1"/>
    <property type="molecule type" value="Genomic_DNA"/>
</dbReference>
<comment type="caution">
    <text evidence="1">The sequence shown here is derived from an EMBL/GenBank/DDBJ whole genome shotgun (WGS) entry which is preliminary data.</text>
</comment>
<evidence type="ECO:0000313" key="2">
    <source>
        <dbReference type="Proteomes" id="UP000307720"/>
    </source>
</evidence>
<reference evidence="1" key="1">
    <citation type="submission" date="2019-04" db="EMBL/GenBank/DDBJ databases">
        <title>Microbes associate with the intestines of laboratory mice.</title>
        <authorList>
            <person name="Navarre W."/>
            <person name="Wong E."/>
            <person name="Huang K."/>
            <person name="Tropini C."/>
            <person name="Ng K."/>
            <person name="Yu B."/>
        </authorList>
    </citation>
    <scope>NUCLEOTIDE SEQUENCE</scope>
    <source>
        <strain evidence="1">NM72_1-8</strain>
    </source>
</reference>
<accession>A0AC61R1H3</accession>
<gene>
    <name evidence="1" type="ORF">E5357_04450</name>
</gene>
<evidence type="ECO:0000313" key="1">
    <source>
        <dbReference type="EMBL" id="TGX99736.1"/>
    </source>
</evidence>
<proteinExistence type="predicted"/>
<protein>
    <submittedName>
        <fullName evidence="1">Uncharacterized protein</fullName>
    </submittedName>
</protein>
<dbReference type="Proteomes" id="UP000307720">
    <property type="component" value="Unassembled WGS sequence"/>
</dbReference>
<organism evidence="1 2">
    <name type="scientific">Hominisplanchenecus murintestinalis</name>
    <dbReference type="NCBI Taxonomy" id="2941517"/>
    <lineage>
        <taxon>Bacteria</taxon>
        <taxon>Bacillati</taxon>
        <taxon>Bacillota</taxon>
        <taxon>Clostridia</taxon>
        <taxon>Lachnospirales</taxon>
        <taxon>Lachnospiraceae</taxon>
        <taxon>Hominisplanchenecus</taxon>
    </lineage>
</organism>
<sequence>MKRQRAEGMIALPALQKENGLKYIFLTGILCALCLFCFWRGIHTLGSLGKAAEKVSFVCREQVPARDARELLKKMQEEEEPLCPVFWTEEGRADVEAKLSGRGTAVRLVRAAGNVELLFWGGNALSQEDRKGCLISRDIVTELLGEGDCAGQILVLGNAEYEVRGVLEEAKGVMVVQEASETAAFDTLTMAAGGKRLEEQREILESRYGISGDLEEWGLLYGIARFVLLLFPVSAAAALLAYVRRNVREARGAGEKIFWKLCFWGGVLGTIWGVASQVQIPADMLPSTWSDFTFWSGLWEEKRQAVSFLLEMEKRVPEAAYMKAFYESLCFGGAALVLECCAFLTAIAAIWRRKQQQSPPVRHGCQSRFRW</sequence>
<name>A0AC61R1H3_9FIRM</name>